<feature type="transmembrane region" description="Helical" evidence="6">
    <location>
        <begin position="12"/>
        <end position="32"/>
    </location>
</feature>
<dbReference type="Pfam" id="PF02518">
    <property type="entry name" value="HATPase_c"/>
    <property type="match status" value="1"/>
</dbReference>
<keyword evidence="4" id="KW-0808">Transferase</keyword>
<dbReference type="STRING" id="1121100.GCA_000428105_02622"/>
<dbReference type="EC" id="2.7.13.3" evidence="2"/>
<keyword evidence="6" id="KW-1133">Transmembrane helix</keyword>
<evidence type="ECO:0000256" key="5">
    <source>
        <dbReference type="ARBA" id="ARBA00022777"/>
    </source>
</evidence>
<evidence type="ECO:0000256" key="6">
    <source>
        <dbReference type="SAM" id="Phobius"/>
    </source>
</evidence>
<accession>W4PKN0</accession>
<dbReference type="SMART" id="SM00387">
    <property type="entry name" value="HATPase_c"/>
    <property type="match status" value="1"/>
</dbReference>
<evidence type="ECO:0000259" key="7">
    <source>
        <dbReference type="PROSITE" id="PS50109"/>
    </source>
</evidence>
<dbReference type="PANTHER" id="PTHR43547:SF2">
    <property type="entry name" value="HYBRID SIGNAL TRANSDUCTION HISTIDINE KINASE C"/>
    <property type="match status" value="1"/>
</dbReference>
<dbReference type="GO" id="GO:0000155">
    <property type="term" value="F:phosphorelay sensor kinase activity"/>
    <property type="evidence" value="ECO:0007669"/>
    <property type="project" value="InterPro"/>
</dbReference>
<keyword evidence="6" id="KW-0472">Membrane</keyword>
<keyword evidence="3" id="KW-0597">Phosphoprotein</keyword>
<keyword evidence="6" id="KW-0812">Transmembrane</keyword>
<dbReference type="InterPro" id="IPR036097">
    <property type="entry name" value="HisK_dim/P_sf"/>
</dbReference>
<dbReference type="Proteomes" id="UP000018842">
    <property type="component" value="Unassembled WGS sequence"/>
</dbReference>
<dbReference type="SUPFAM" id="SSF55874">
    <property type="entry name" value="ATPase domain of HSP90 chaperone/DNA topoisomerase II/histidine kinase"/>
    <property type="match status" value="1"/>
</dbReference>
<evidence type="ECO:0000256" key="1">
    <source>
        <dbReference type="ARBA" id="ARBA00000085"/>
    </source>
</evidence>
<sequence>MYVNQITYDMRKVIYIAIVAAVAIFCLQGLWIHNMRCAYISQAVGTMEKAMSVSIGKEIAFRRHTSPYKDPKHPKIVAKAADDMTPEERNQLKGDTLDLDLLTQKHIGSNLSEVIIQFDQDGFIEEGKYILLPKLDSIFSQELKKTDVVANHCILLYNKDTTIINSIGTLSANKQNVESTRLFPIGTKGLQFIQVKAETSLSPFLREMLFILVESILLVLIILGCVVYLVILIRKKDKLFKQREASVNGTVHDLKAPLNSVITFMGYLKKKLPDDSLQQLVERTMGQTRNLVCDIEALLITARRDKQKIALQKVEADLLQLIERARESVSMQYMGKPHQITLDSDADELRLRLDPLYVTNIIRNLLENALKYSNEGVSIVMKVRKEKGKVILAVGDNGWGIERKYQKKIFTQFFQVPREQVVHQHGYGVGLAYTKYIMEAHGGSISVESEPGKGSTFICKFPLE</sequence>
<evidence type="ECO:0000256" key="3">
    <source>
        <dbReference type="ARBA" id="ARBA00022553"/>
    </source>
</evidence>
<evidence type="ECO:0000313" key="8">
    <source>
        <dbReference type="EMBL" id="GAE20270.1"/>
    </source>
</evidence>
<evidence type="ECO:0000256" key="4">
    <source>
        <dbReference type="ARBA" id="ARBA00022679"/>
    </source>
</evidence>
<organism evidence="8 9">
    <name type="scientific">Bacteroides pyogenes DSM 20611 = JCM 6294</name>
    <dbReference type="NCBI Taxonomy" id="1121100"/>
    <lineage>
        <taxon>Bacteria</taxon>
        <taxon>Pseudomonadati</taxon>
        <taxon>Bacteroidota</taxon>
        <taxon>Bacteroidia</taxon>
        <taxon>Bacteroidales</taxon>
        <taxon>Bacteroidaceae</taxon>
        <taxon>Bacteroides</taxon>
    </lineage>
</organism>
<comment type="catalytic activity">
    <reaction evidence="1">
        <text>ATP + protein L-histidine = ADP + protein N-phospho-L-histidine.</text>
        <dbReference type="EC" id="2.7.13.3"/>
    </reaction>
</comment>
<dbReference type="FunFam" id="3.30.565.10:FF:000006">
    <property type="entry name" value="Sensor histidine kinase WalK"/>
    <property type="match status" value="1"/>
</dbReference>
<dbReference type="InterPro" id="IPR005467">
    <property type="entry name" value="His_kinase_dom"/>
</dbReference>
<feature type="transmembrane region" description="Helical" evidence="6">
    <location>
        <begin position="208"/>
        <end position="233"/>
    </location>
</feature>
<keyword evidence="5 8" id="KW-0418">Kinase</keyword>
<dbReference type="eggNOG" id="COG2205">
    <property type="taxonomic scope" value="Bacteria"/>
</dbReference>
<dbReference type="CDD" id="cd00075">
    <property type="entry name" value="HATPase"/>
    <property type="match status" value="1"/>
</dbReference>
<dbReference type="PANTHER" id="PTHR43547">
    <property type="entry name" value="TWO-COMPONENT HISTIDINE KINASE"/>
    <property type="match status" value="1"/>
</dbReference>
<dbReference type="PRINTS" id="PR00344">
    <property type="entry name" value="BCTRLSENSOR"/>
</dbReference>
<proteinExistence type="predicted"/>
<dbReference type="InterPro" id="IPR036890">
    <property type="entry name" value="HATPase_C_sf"/>
</dbReference>
<feature type="domain" description="Histidine kinase" evidence="7">
    <location>
        <begin position="249"/>
        <end position="464"/>
    </location>
</feature>
<comment type="caution">
    <text evidence="8">The sequence shown here is derived from an EMBL/GenBank/DDBJ whole genome shotgun (WGS) entry which is preliminary data.</text>
</comment>
<evidence type="ECO:0000256" key="2">
    <source>
        <dbReference type="ARBA" id="ARBA00012438"/>
    </source>
</evidence>
<evidence type="ECO:0000313" key="9">
    <source>
        <dbReference type="Proteomes" id="UP000018842"/>
    </source>
</evidence>
<reference evidence="9" key="1">
    <citation type="journal article" date="2014" name="Genome">
        <title>Draft Genome Sequences of Three Strains of Bacteroides pyogenes Isolated from a Cat and Swine.</title>
        <authorList>
            <person name="Sakamoto M."/>
            <person name="Oshima K."/>
            <person name="Suda W."/>
            <person name="Kitamura K."/>
            <person name="Iida T."/>
            <person name="Hattori M."/>
            <person name="Ohkuma M."/>
        </authorList>
    </citation>
    <scope>NUCLEOTIDE SEQUENCE [LARGE SCALE GENOMIC DNA]</scope>
    <source>
        <strain evidence="9">JCM 6294</strain>
    </source>
</reference>
<gene>
    <name evidence="8" type="ORF">JCM6294_3436</name>
</gene>
<dbReference type="AlphaFoldDB" id="W4PKN0"/>
<dbReference type="InterPro" id="IPR003594">
    <property type="entry name" value="HATPase_dom"/>
</dbReference>
<dbReference type="Gene3D" id="3.30.565.10">
    <property type="entry name" value="Histidine kinase-like ATPase, C-terminal domain"/>
    <property type="match status" value="1"/>
</dbReference>
<name>W4PKN0_9BACE</name>
<dbReference type="SUPFAM" id="SSF47384">
    <property type="entry name" value="Homodimeric domain of signal transducing histidine kinase"/>
    <property type="match status" value="1"/>
</dbReference>
<dbReference type="InterPro" id="IPR004358">
    <property type="entry name" value="Sig_transdc_His_kin-like_C"/>
</dbReference>
<dbReference type="PROSITE" id="PS50109">
    <property type="entry name" value="HIS_KIN"/>
    <property type="match status" value="1"/>
</dbReference>
<protein>
    <recommendedName>
        <fullName evidence="2">histidine kinase</fullName>
        <ecNumber evidence="2">2.7.13.3</ecNumber>
    </recommendedName>
</protein>
<dbReference type="EMBL" id="BAIR01000043">
    <property type="protein sequence ID" value="GAE20270.1"/>
    <property type="molecule type" value="Genomic_DNA"/>
</dbReference>